<keyword evidence="3" id="KW-1185">Reference proteome</keyword>
<feature type="transmembrane region" description="Helical" evidence="1">
    <location>
        <begin position="304"/>
        <end position="325"/>
    </location>
</feature>
<dbReference type="InterPro" id="IPR004158">
    <property type="entry name" value="DUF247_pln"/>
</dbReference>
<dbReference type="OrthoDB" id="591587at2759"/>
<dbReference type="AlphaFoldDB" id="A0A660KPS6"/>
<protein>
    <submittedName>
        <fullName evidence="2">Uncharacterized protein</fullName>
    </submittedName>
</protein>
<gene>
    <name evidence="2" type="ORF">FH972_010296</name>
</gene>
<evidence type="ECO:0000256" key="1">
    <source>
        <dbReference type="SAM" id="Phobius"/>
    </source>
</evidence>
<organism evidence="2 3">
    <name type="scientific">Carpinus fangiana</name>
    <dbReference type="NCBI Taxonomy" id="176857"/>
    <lineage>
        <taxon>Eukaryota</taxon>
        <taxon>Viridiplantae</taxon>
        <taxon>Streptophyta</taxon>
        <taxon>Embryophyta</taxon>
        <taxon>Tracheophyta</taxon>
        <taxon>Spermatophyta</taxon>
        <taxon>Magnoliopsida</taxon>
        <taxon>eudicotyledons</taxon>
        <taxon>Gunneridae</taxon>
        <taxon>Pentapetalae</taxon>
        <taxon>rosids</taxon>
        <taxon>fabids</taxon>
        <taxon>Fagales</taxon>
        <taxon>Betulaceae</taxon>
        <taxon>Carpinus</taxon>
    </lineage>
</organism>
<dbReference type="Pfam" id="PF03140">
    <property type="entry name" value="DUF247"/>
    <property type="match status" value="1"/>
</dbReference>
<dbReference type="PANTHER" id="PTHR31170:SF17">
    <property type="match status" value="1"/>
</dbReference>
<reference evidence="2 3" key="1">
    <citation type="submission" date="2019-06" db="EMBL/GenBank/DDBJ databases">
        <title>A chromosomal-level reference genome of Carpinus fangiana (Coryloideae, Betulaceae).</title>
        <authorList>
            <person name="Yang X."/>
            <person name="Wang Z."/>
            <person name="Zhang L."/>
            <person name="Hao G."/>
            <person name="Liu J."/>
            <person name="Yang Y."/>
        </authorList>
    </citation>
    <scope>NUCLEOTIDE SEQUENCE [LARGE SCALE GENOMIC DNA]</scope>
    <source>
        <strain evidence="2">Cfa_2016G</strain>
        <tissue evidence="2">Leaf</tissue>
    </source>
</reference>
<dbReference type="Proteomes" id="UP000327013">
    <property type="component" value="Chromosome 4"/>
</dbReference>
<keyword evidence="1" id="KW-0812">Transmembrane</keyword>
<keyword evidence="1" id="KW-1133">Transmembrane helix</keyword>
<proteinExistence type="predicted"/>
<sequence>MLREMTNVIKTLEGEARAYYAGPINHSSDDFVKILLIDSCFIIELFYSNANGEGKLENDPIFGMPSMLEVLDHDLILLENQVPWVILERLFTISIGLVCQKTLVELAIEFFRNVYPFTISYQPEDIKHIPDLFKKLLVSSMGVDKFEKKMPYRWEPVPSATRLQEAGIKFRKSKSANMFDIKFRNGVLEIPQIRIHEITETFIKNLISYEQCYPSSDDTITSYAILLDNLIDTTKDVEILRERNILSICMNSEDAVQFFNKLYHTTCVNNFKYVALCKDLNAHCQKRWPRWRAVLVRRYFNTPWAGLSTVAAVTLLILSFLQTFFSIKK</sequence>
<dbReference type="PANTHER" id="PTHR31170">
    <property type="entry name" value="BNAC04G53230D PROTEIN"/>
    <property type="match status" value="1"/>
</dbReference>
<accession>A0A660KPS6</accession>
<keyword evidence="1" id="KW-0472">Membrane</keyword>
<dbReference type="EMBL" id="CM017324">
    <property type="protein sequence ID" value="KAE8037731.1"/>
    <property type="molecule type" value="Genomic_DNA"/>
</dbReference>
<name>A0A660KPS6_9ROSI</name>
<evidence type="ECO:0000313" key="2">
    <source>
        <dbReference type="EMBL" id="KAE8037731.1"/>
    </source>
</evidence>
<evidence type="ECO:0000313" key="3">
    <source>
        <dbReference type="Proteomes" id="UP000327013"/>
    </source>
</evidence>